<dbReference type="EMBL" id="CP003630">
    <property type="protein sequence ID" value="AFZ17042.1"/>
    <property type="molecule type" value="Genomic_DNA"/>
</dbReference>
<dbReference type="HOGENOM" id="CLU_2936483_0_0_3"/>
<keyword evidence="2" id="KW-1185">Reference proteome</keyword>
<dbReference type="RefSeq" id="WP_015181202.1">
    <property type="nucleotide sequence ID" value="NC_019738.1"/>
</dbReference>
<dbReference type="PATRIC" id="fig|1173027.3.peg.1268"/>
<sequence length="60" mass="7114">MVELLQDQQRDKNLIQDDLDRIIETATANLIQDKISQESFRTFLEAYKTTRDSIERKKIS</sequence>
<accession>K9WC12</accession>
<dbReference type="AlphaFoldDB" id="K9WC12"/>
<gene>
    <name evidence="1" type="ORF">Mic7113_1150</name>
</gene>
<dbReference type="STRING" id="1173027.Mic7113_1150"/>
<dbReference type="KEGG" id="mic:Mic7113_1150"/>
<evidence type="ECO:0000313" key="2">
    <source>
        <dbReference type="Proteomes" id="UP000010471"/>
    </source>
</evidence>
<protein>
    <submittedName>
        <fullName evidence="1">Uncharacterized protein</fullName>
    </submittedName>
</protein>
<name>K9WC12_9CYAN</name>
<dbReference type="eggNOG" id="COG2358">
    <property type="taxonomic scope" value="Bacteria"/>
</dbReference>
<organism evidence="1 2">
    <name type="scientific">Allocoleopsis franciscana PCC 7113</name>
    <dbReference type="NCBI Taxonomy" id="1173027"/>
    <lineage>
        <taxon>Bacteria</taxon>
        <taxon>Bacillati</taxon>
        <taxon>Cyanobacteriota</taxon>
        <taxon>Cyanophyceae</taxon>
        <taxon>Coleofasciculales</taxon>
        <taxon>Coleofasciculaceae</taxon>
        <taxon>Allocoleopsis</taxon>
        <taxon>Allocoleopsis franciscana</taxon>
    </lineage>
</organism>
<proteinExistence type="predicted"/>
<reference evidence="1 2" key="1">
    <citation type="submission" date="2012-06" db="EMBL/GenBank/DDBJ databases">
        <title>Finished chromosome of genome of Microcoleus sp. PCC 7113.</title>
        <authorList>
            <consortium name="US DOE Joint Genome Institute"/>
            <person name="Gugger M."/>
            <person name="Coursin T."/>
            <person name="Rippka R."/>
            <person name="Tandeau De Marsac N."/>
            <person name="Huntemann M."/>
            <person name="Wei C.-L."/>
            <person name="Han J."/>
            <person name="Detter J.C."/>
            <person name="Han C."/>
            <person name="Tapia R."/>
            <person name="Chen A."/>
            <person name="Kyrpides N."/>
            <person name="Mavromatis K."/>
            <person name="Markowitz V."/>
            <person name="Szeto E."/>
            <person name="Ivanova N."/>
            <person name="Pagani I."/>
            <person name="Pati A."/>
            <person name="Goodwin L."/>
            <person name="Nordberg H.P."/>
            <person name="Cantor M.N."/>
            <person name="Hua S.X."/>
            <person name="Woyke T."/>
            <person name="Kerfeld C.A."/>
        </authorList>
    </citation>
    <scope>NUCLEOTIDE SEQUENCE [LARGE SCALE GENOMIC DNA]</scope>
    <source>
        <strain evidence="1 2">PCC 7113</strain>
    </source>
</reference>
<dbReference type="Proteomes" id="UP000010471">
    <property type="component" value="Chromosome"/>
</dbReference>
<evidence type="ECO:0000313" key="1">
    <source>
        <dbReference type="EMBL" id="AFZ17042.1"/>
    </source>
</evidence>